<dbReference type="EC" id="5.1.3.32" evidence="5"/>
<proteinExistence type="inferred from homology"/>
<dbReference type="RefSeq" id="WP_114790814.1">
    <property type="nucleotide sequence ID" value="NZ_CP139960.1"/>
</dbReference>
<dbReference type="PANTHER" id="PTHR34389:SF2">
    <property type="entry name" value="L-RHAMNOSE MUTAROTASE"/>
    <property type="match status" value="1"/>
</dbReference>
<dbReference type="GO" id="GO:0062192">
    <property type="term" value="F:L-rhamnose mutarotase activity"/>
    <property type="evidence" value="ECO:0007669"/>
    <property type="project" value="UniProtKB-EC"/>
</dbReference>
<sequence length="104" mass="12082">MQRIAFKMKLLPGFEAEYKKRHDEIWPELSDLLHETGVSDYAIFLDNQTLDLLGVLKLADGKTMDQLPSQPVMQKWWAYMADIMETHPGNEPLSVPLQEVFYMP</sequence>
<dbReference type="InterPro" id="IPR011008">
    <property type="entry name" value="Dimeric_a/b-barrel"/>
</dbReference>
<name>A0ABZ0W463_9BACT</name>
<protein>
    <recommendedName>
        <fullName evidence="5">L-rhamnose mutarotase</fullName>
        <ecNumber evidence="5">5.1.3.32</ecNumber>
    </recommendedName>
</protein>
<dbReference type="NCBIfam" id="TIGR02625">
    <property type="entry name" value="YiiL_rotase"/>
    <property type="match status" value="1"/>
</dbReference>
<evidence type="ECO:0000256" key="2">
    <source>
        <dbReference type="ARBA" id="ARBA00023235"/>
    </source>
</evidence>
<dbReference type="InterPro" id="IPR008000">
    <property type="entry name" value="Rham/fucose_mutarotase"/>
</dbReference>
<evidence type="ECO:0000256" key="1">
    <source>
        <dbReference type="ARBA" id="ARBA00022490"/>
    </source>
</evidence>
<reference evidence="6 7" key="1">
    <citation type="submission" date="2023-12" db="EMBL/GenBank/DDBJ databases">
        <title>Genome sequencing and assembly of bacterial species from a model synthetic community.</title>
        <authorList>
            <person name="Hogle S.L."/>
        </authorList>
    </citation>
    <scope>NUCLEOTIDE SEQUENCE [LARGE SCALE GENOMIC DNA]</scope>
    <source>
        <strain evidence="6 7">HAMBI_3031</strain>
    </source>
</reference>
<dbReference type="Pfam" id="PF05336">
    <property type="entry name" value="rhaM"/>
    <property type="match status" value="1"/>
</dbReference>
<accession>A0ABZ0W463</accession>
<keyword evidence="2 6" id="KW-0413">Isomerase</keyword>
<gene>
    <name evidence="6" type="primary">rhaM</name>
    <name evidence="6" type="ORF">U0035_20560</name>
</gene>
<organism evidence="6 7">
    <name type="scientific">Niabella yanshanensis</name>
    <dbReference type="NCBI Taxonomy" id="577386"/>
    <lineage>
        <taxon>Bacteria</taxon>
        <taxon>Pseudomonadati</taxon>
        <taxon>Bacteroidota</taxon>
        <taxon>Chitinophagia</taxon>
        <taxon>Chitinophagales</taxon>
        <taxon>Chitinophagaceae</taxon>
        <taxon>Niabella</taxon>
    </lineage>
</organism>
<keyword evidence="3" id="KW-0119">Carbohydrate metabolism</keyword>
<dbReference type="PANTHER" id="PTHR34389">
    <property type="entry name" value="L-RHAMNOSE MUTAROTASE"/>
    <property type="match status" value="1"/>
</dbReference>
<dbReference type="Gene3D" id="3.30.70.100">
    <property type="match status" value="1"/>
</dbReference>
<keyword evidence="1" id="KW-0963">Cytoplasm</keyword>
<evidence type="ECO:0000256" key="5">
    <source>
        <dbReference type="NCBIfam" id="TIGR02625"/>
    </source>
</evidence>
<evidence type="ECO:0000256" key="4">
    <source>
        <dbReference type="ARBA" id="ARBA00023308"/>
    </source>
</evidence>
<evidence type="ECO:0000313" key="6">
    <source>
        <dbReference type="EMBL" id="WQD38063.1"/>
    </source>
</evidence>
<dbReference type="EMBL" id="CP139960">
    <property type="protein sequence ID" value="WQD38063.1"/>
    <property type="molecule type" value="Genomic_DNA"/>
</dbReference>
<keyword evidence="7" id="KW-1185">Reference proteome</keyword>
<evidence type="ECO:0000313" key="7">
    <source>
        <dbReference type="Proteomes" id="UP001325680"/>
    </source>
</evidence>
<dbReference type="Proteomes" id="UP001325680">
    <property type="component" value="Chromosome"/>
</dbReference>
<dbReference type="InterPro" id="IPR013448">
    <property type="entry name" value="L-rhamnose_mutarotase"/>
</dbReference>
<dbReference type="HAMAP" id="MF_01663">
    <property type="entry name" value="L_rham_rotase"/>
    <property type="match status" value="1"/>
</dbReference>
<dbReference type="SUPFAM" id="SSF54909">
    <property type="entry name" value="Dimeric alpha+beta barrel"/>
    <property type="match status" value="1"/>
</dbReference>
<keyword evidence="4" id="KW-0684">Rhamnose metabolism</keyword>
<evidence type="ECO:0000256" key="3">
    <source>
        <dbReference type="ARBA" id="ARBA00023277"/>
    </source>
</evidence>